<sequence>MDAEGVVEERHEYSANINILVVDDDITTLNIVSAMLKTWSYQVVTVRNPIEALAILRKGKYSFDLVVTDLHMPQMNGLELQKLVHEEFELPVIMMSADDKESVIMKSLEGGVVYYIVKPVSKDDIKMVWQYVVQSRKSRFSNVTIEEMMEGAPGEFAPGQKLQGPGELKDLDCVTSFDDDVNYKEGHRNDQSSKRKMTRKRDRDMEDEGDDDGEHDRRLLATKKSKVVWTNSLHNQFLMAIRHIGLDKAVPKRILEFMNVPGLTRENVASHLQKYRMFLKRVAEKARLSKCLSERVLRSNLLYSLPTTPSFNSVQREQYAEYLKQQLQMNDLGLAPPLQNTTSTS</sequence>
<dbReference type="Pfam" id="PF00249">
    <property type="entry name" value="Myb_DNA-binding"/>
    <property type="match status" value="1"/>
</dbReference>
<dbReference type="InterPro" id="IPR009057">
    <property type="entry name" value="Homeodomain-like_sf"/>
</dbReference>
<evidence type="ECO:0000256" key="1">
    <source>
        <dbReference type="ARBA" id="ARBA00004123"/>
    </source>
</evidence>
<dbReference type="Pfam" id="PF00072">
    <property type="entry name" value="Response_reg"/>
    <property type="match status" value="1"/>
</dbReference>
<accession>A0AAW1W3N4</accession>
<dbReference type="Proteomes" id="UP001457282">
    <property type="component" value="Unassembled WGS sequence"/>
</dbReference>
<name>A0AAW1W3N4_RUBAR</name>
<comment type="caution">
    <text evidence="9">The sequence shown here is derived from an EMBL/GenBank/DDBJ whole genome shotgun (WGS) entry which is preliminary data.</text>
</comment>
<dbReference type="GO" id="GO:0009736">
    <property type="term" value="P:cytokinin-activated signaling pathway"/>
    <property type="evidence" value="ECO:0007669"/>
    <property type="project" value="InterPro"/>
</dbReference>
<dbReference type="PROSITE" id="PS50110">
    <property type="entry name" value="RESPONSE_REGULATORY"/>
    <property type="match status" value="1"/>
</dbReference>
<keyword evidence="5" id="KW-0539">Nucleus</keyword>
<dbReference type="FunFam" id="1.10.10.60:FF:000007">
    <property type="entry name" value="Two-component response regulator"/>
    <property type="match status" value="1"/>
</dbReference>
<reference evidence="9 10" key="1">
    <citation type="journal article" date="2023" name="G3 (Bethesda)">
        <title>A chromosome-length genome assembly and annotation of blackberry (Rubus argutus, cv. 'Hillquist').</title>
        <authorList>
            <person name="Bruna T."/>
            <person name="Aryal R."/>
            <person name="Dudchenko O."/>
            <person name="Sargent D.J."/>
            <person name="Mead D."/>
            <person name="Buti M."/>
            <person name="Cavallini A."/>
            <person name="Hytonen T."/>
            <person name="Andres J."/>
            <person name="Pham M."/>
            <person name="Weisz D."/>
            <person name="Mascagni F."/>
            <person name="Usai G."/>
            <person name="Natali L."/>
            <person name="Bassil N."/>
            <person name="Fernandez G.E."/>
            <person name="Lomsadze A."/>
            <person name="Armour M."/>
            <person name="Olukolu B."/>
            <person name="Poorten T."/>
            <person name="Britton C."/>
            <person name="Davik J."/>
            <person name="Ashrafi H."/>
            <person name="Aiden E.L."/>
            <person name="Borodovsky M."/>
            <person name="Worthington M."/>
        </authorList>
    </citation>
    <scope>NUCLEOTIDE SEQUENCE [LARGE SCALE GENOMIC DNA]</scope>
    <source>
        <strain evidence="9">PI 553951</strain>
    </source>
</reference>
<dbReference type="PANTHER" id="PTHR43874:SF19">
    <property type="entry name" value="RESPONSE REGULATOR 23-RELATED"/>
    <property type="match status" value="1"/>
</dbReference>
<evidence type="ECO:0000256" key="2">
    <source>
        <dbReference type="ARBA" id="ARBA00023012"/>
    </source>
</evidence>
<evidence type="ECO:0000256" key="3">
    <source>
        <dbReference type="ARBA" id="ARBA00023015"/>
    </source>
</evidence>
<evidence type="ECO:0000256" key="4">
    <source>
        <dbReference type="ARBA" id="ARBA00023163"/>
    </source>
</evidence>
<protein>
    <recommendedName>
        <fullName evidence="8">Response regulatory domain-containing protein</fullName>
    </recommendedName>
</protein>
<dbReference type="CDD" id="cd17584">
    <property type="entry name" value="REC_typeB_ARR-like"/>
    <property type="match status" value="1"/>
</dbReference>
<keyword evidence="10" id="KW-1185">Reference proteome</keyword>
<feature type="region of interest" description="Disordered" evidence="7">
    <location>
        <begin position="182"/>
        <end position="217"/>
    </location>
</feature>
<keyword evidence="6" id="KW-0597">Phosphoprotein</keyword>
<dbReference type="NCBIfam" id="TIGR01557">
    <property type="entry name" value="myb_SHAQKYF"/>
    <property type="match status" value="1"/>
</dbReference>
<gene>
    <name evidence="9" type="ORF">M0R45_037980</name>
</gene>
<evidence type="ECO:0000256" key="5">
    <source>
        <dbReference type="ARBA" id="ARBA00023242"/>
    </source>
</evidence>
<dbReference type="GO" id="GO:0000160">
    <property type="term" value="P:phosphorelay signal transduction system"/>
    <property type="evidence" value="ECO:0007669"/>
    <property type="project" value="UniProtKB-KW"/>
</dbReference>
<dbReference type="InterPro" id="IPR006447">
    <property type="entry name" value="Myb_dom_plants"/>
</dbReference>
<comment type="subcellular location">
    <subcellularLocation>
        <location evidence="1">Nucleus</location>
    </subcellularLocation>
</comment>
<dbReference type="InterPro" id="IPR011006">
    <property type="entry name" value="CheY-like_superfamily"/>
</dbReference>
<dbReference type="Gene3D" id="3.40.50.2300">
    <property type="match status" value="1"/>
</dbReference>
<dbReference type="SUPFAM" id="SSF52172">
    <property type="entry name" value="CheY-like"/>
    <property type="match status" value="1"/>
</dbReference>
<dbReference type="GO" id="GO:0005634">
    <property type="term" value="C:nucleus"/>
    <property type="evidence" value="ECO:0007669"/>
    <property type="project" value="UniProtKB-SubCell"/>
</dbReference>
<keyword evidence="2" id="KW-0902">Two-component regulatory system</keyword>
<dbReference type="SUPFAM" id="SSF46689">
    <property type="entry name" value="Homeodomain-like"/>
    <property type="match status" value="1"/>
</dbReference>
<evidence type="ECO:0000256" key="6">
    <source>
        <dbReference type="PROSITE-ProRule" id="PRU00169"/>
    </source>
</evidence>
<evidence type="ECO:0000256" key="7">
    <source>
        <dbReference type="SAM" id="MobiDB-lite"/>
    </source>
</evidence>
<dbReference type="InterPro" id="IPR001005">
    <property type="entry name" value="SANT/Myb"/>
</dbReference>
<dbReference type="SMART" id="SM00448">
    <property type="entry name" value="REC"/>
    <property type="match status" value="1"/>
</dbReference>
<keyword evidence="4" id="KW-0804">Transcription</keyword>
<feature type="modified residue" description="4-aspartylphosphate" evidence="6">
    <location>
        <position position="69"/>
    </location>
</feature>
<feature type="domain" description="Response regulatory" evidence="8">
    <location>
        <begin position="18"/>
        <end position="133"/>
    </location>
</feature>
<dbReference type="GO" id="GO:0003677">
    <property type="term" value="F:DNA binding"/>
    <property type="evidence" value="ECO:0007669"/>
    <property type="project" value="InterPro"/>
</dbReference>
<organism evidence="9 10">
    <name type="scientific">Rubus argutus</name>
    <name type="common">Southern blackberry</name>
    <dbReference type="NCBI Taxonomy" id="59490"/>
    <lineage>
        <taxon>Eukaryota</taxon>
        <taxon>Viridiplantae</taxon>
        <taxon>Streptophyta</taxon>
        <taxon>Embryophyta</taxon>
        <taxon>Tracheophyta</taxon>
        <taxon>Spermatophyta</taxon>
        <taxon>Magnoliopsida</taxon>
        <taxon>eudicotyledons</taxon>
        <taxon>Gunneridae</taxon>
        <taxon>Pentapetalae</taxon>
        <taxon>rosids</taxon>
        <taxon>fabids</taxon>
        <taxon>Rosales</taxon>
        <taxon>Rosaceae</taxon>
        <taxon>Rosoideae</taxon>
        <taxon>Rosoideae incertae sedis</taxon>
        <taxon>Rubus</taxon>
    </lineage>
</organism>
<feature type="compositionally biased region" description="Basic and acidic residues" evidence="7">
    <location>
        <begin position="182"/>
        <end position="193"/>
    </location>
</feature>
<evidence type="ECO:0000313" key="10">
    <source>
        <dbReference type="Proteomes" id="UP001457282"/>
    </source>
</evidence>
<keyword evidence="3" id="KW-0805">Transcription regulation</keyword>
<proteinExistence type="predicted"/>
<dbReference type="InterPro" id="IPR045279">
    <property type="entry name" value="ARR-like"/>
</dbReference>
<dbReference type="AlphaFoldDB" id="A0AAW1W3N4"/>
<dbReference type="InterPro" id="IPR001789">
    <property type="entry name" value="Sig_transdc_resp-reg_receiver"/>
</dbReference>
<dbReference type="EMBL" id="JBEDUW010000007">
    <property type="protein sequence ID" value="KAK9914189.1"/>
    <property type="molecule type" value="Genomic_DNA"/>
</dbReference>
<dbReference type="Gene3D" id="1.10.10.60">
    <property type="entry name" value="Homeodomain-like"/>
    <property type="match status" value="1"/>
</dbReference>
<evidence type="ECO:0000313" key="9">
    <source>
        <dbReference type="EMBL" id="KAK9914189.1"/>
    </source>
</evidence>
<dbReference type="PANTHER" id="PTHR43874">
    <property type="entry name" value="TWO-COMPONENT RESPONSE REGULATOR"/>
    <property type="match status" value="1"/>
</dbReference>
<evidence type="ECO:0000259" key="8">
    <source>
        <dbReference type="PROSITE" id="PS50110"/>
    </source>
</evidence>